<evidence type="ECO:0000256" key="8">
    <source>
        <dbReference type="ARBA" id="ARBA00072274"/>
    </source>
</evidence>
<dbReference type="CDD" id="cd00446">
    <property type="entry name" value="GrpE"/>
    <property type="match status" value="1"/>
</dbReference>
<evidence type="ECO:0000256" key="14">
    <source>
        <dbReference type="SAM" id="MobiDB-lite"/>
    </source>
</evidence>
<reference evidence="15" key="1">
    <citation type="submission" date="2022-06" db="EMBL/GenBank/DDBJ databases">
        <title>New Polynucleobacter species.</title>
        <authorList>
            <person name="Hahn M.W."/>
        </authorList>
    </citation>
    <scope>NUCLEOTIDE SEQUENCE</scope>
    <source>
        <strain evidence="15">UK-FUSCHL-C3</strain>
    </source>
</reference>
<dbReference type="GO" id="GO:0042803">
    <property type="term" value="F:protein homodimerization activity"/>
    <property type="evidence" value="ECO:0007669"/>
    <property type="project" value="InterPro"/>
</dbReference>
<dbReference type="GO" id="GO:0051087">
    <property type="term" value="F:protein-folding chaperone binding"/>
    <property type="evidence" value="ECO:0007669"/>
    <property type="project" value="InterPro"/>
</dbReference>
<dbReference type="PANTHER" id="PTHR21237:SF23">
    <property type="entry name" value="GRPE PROTEIN HOMOLOG, MITOCHONDRIAL"/>
    <property type="match status" value="1"/>
</dbReference>
<dbReference type="PANTHER" id="PTHR21237">
    <property type="entry name" value="GRPE PROTEIN"/>
    <property type="match status" value="1"/>
</dbReference>
<dbReference type="GO" id="GO:0005829">
    <property type="term" value="C:cytosol"/>
    <property type="evidence" value="ECO:0007669"/>
    <property type="project" value="TreeGrafter"/>
</dbReference>
<evidence type="ECO:0000256" key="12">
    <source>
        <dbReference type="RuleBase" id="RU004478"/>
    </source>
</evidence>
<feature type="compositionally biased region" description="Basic and acidic residues" evidence="14">
    <location>
        <begin position="1"/>
        <end position="12"/>
    </location>
</feature>
<accession>A0AAU8A1B4</accession>
<dbReference type="Gene3D" id="3.90.20.20">
    <property type="match status" value="1"/>
</dbReference>
<dbReference type="PRINTS" id="PR00773">
    <property type="entry name" value="GRPEPROTEIN"/>
</dbReference>
<feature type="region of interest" description="Disordered" evidence="14">
    <location>
        <begin position="1"/>
        <end position="24"/>
    </location>
</feature>
<sequence length="181" mass="19820">MNENKSEQELHTENLANQETAAGEGGELNLSIEEQLAQATQKLTEMQDSFLRAKAEGENIRRRAMEDIAKAHKFAIEGFAEHLIPVSDSLYAALATEAGDAKAFKEGLEITLKQLISAFEKGRLIEINPAPGSKFDPHQHQAISMVPSEQDANTVVSVLQRGFLIADRVLRPALVTVSQAK</sequence>
<proteinExistence type="inferred from homology"/>
<keyword evidence="5 10" id="KW-0346">Stress response</keyword>
<feature type="coiled-coil region" evidence="13">
    <location>
        <begin position="29"/>
        <end position="56"/>
    </location>
</feature>
<keyword evidence="13" id="KW-0175">Coiled coil</keyword>
<dbReference type="SUPFAM" id="SSF58014">
    <property type="entry name" value="Coiled-coil domain of nucleotide exchange factor GrpE"/>
    <property type="match status" value="1"/>
</dbReference>
<dbReference type="InterPro" id="IPR009012">
    <property type="entry name" value="GrpE_head"/>
</dbReference>
<evidence type="ECO:0000256" key="11">
    <source>
        <dbReference type="RuleBase" id="RU000639"/>
    </source>
</evidence>
<dbReference type="GO" id="GO:0000774">
    <property type="term" value="F:adenyl-nucleotide exchange factor activity"/>
    <property type="evidence" value="ECO:0007669"/>
    <property type="project" value="InterPro"/>
</dbReference>
<dbReference type="InterPro" id="IPR013805">
    <property type="entry name" value="GrpE_CC"/>
</dbReference>
<comment type="subunit">
    <text evidence="3 10">Homodimer.</text>
</comment>
<evidence type="ECO:0000256" key="1">
    <source>
        <dbReference type="ARBA" id="ARBA00004496"/>
    </source>
</evidence>
<dbReference type="EMBL" id="CP099959">
    <property type="protein sequence ID" value="XCC57455.1"/>
    <property type="molecule type" value="Genomic_DNA"/>
</dbReference>
<dbReference type="FunFam" id="2.30.22.10:FF:000001">
    <property type="entry name" value="Protein GrpE"/>
    <property type="match status" value="1"/>
</dbReference>
<dbReference type="GO" id="GO:0006457">
    <property type="term" value="P:protein folding"/>
    <property type="evidence" value="ECO:0007669"/>
    <property type="project" value="InterPro"/>
</dbReference>
<dbReference type="PROSITE" id="PS01071">
    <property type="entry name" value="GRPE"/>
    <property type="match status" value="1"/>
</dbReference>
<organism evidence="15">
    <name type="scientific">Polynucleobacter sp. UK-FUSCHL-C3</name>
    <dbReference type="NCBI Taxonomy" id="2955208"/>
    <lineage>
        <taxon>Bacteria</taxon>
        <taxon>Pseudomonadati</taxon>
        <taxon>Pseudomonadota</taxon>
        <taxon>Betaproteobacteria</taxon>
        <taxon>Burkholderiales</taxon>
        <taxon>Burkholderiaceae</taxon>
        <taxon>Polynucleobacter</taxon>
    </lineage>
</organism>
<keyword evidence="4 10" id="KW-0963">Cytoplasm</keyword>
<protein>
    <recommendedName>
        <fullName evidence="8 10">Protein GrpE</fullName>
    </recommendedName>
    <alternativeName>
        <fullName evidence="9 10">HSP-70 cofactor</fullName>
    </alternativeName>
</protein>
<evidence type="ECO:0000256" key="10">
    <source>
        <dbReference type="HAMAP-Rule" id="MF_01151"/>
    </source>
</evidence>
<evidence type="ECO:0000256" key="7">
    <source>
        <dbReference type="ARBA" id="ARBA00053401"/>
    </source>
</evidence>
<dbReference type="Pfam" id="PF01025">
    <property type="entry name" value="GrpE"/>
    <property type="match status" value="1"/>
</dbReference>
<evidence type="ECO:0000313" key="15">
    <source>
        <dbReference type="EMBL" id="XCC57455.1"/>
    </source>
</evidence>
<dbReference type="NCBIfam" id="NF010748">
    <property type="entry name" value="PRK14150.1"/>
    <property type="match status" value="1"/>
</dbReference>
<dbReference type="RefSeq" id="WP_353438485.1">
    <property type="nucleotide sequence ID" value="NZ_CP099959.1"/>
</dbReference>
<evidence type="ECO:0000256" key="13">
    <source>
        <dbReference type="SAM" id="Coils"/>
    </source>
</evidence>
<comment type="subcellular location">
    <subcellularLocation>
        <location evidence="1 10">Cytoplasm</location>
    </subcellularLocation>
</comment>
<dbReference type="GO" id="GO:0051082">
    <property type="term" value="F:unfolded protein binding"/>
    <property type="evidence" value="ECO:0007669"/>
    <property type="project" value="TreeGrafter"/>
</dbReference>
<name>A0AAU8A1B4_9BURK</name>
<dbReference type="SUPFAM" id="SSF51064">
    <property type="entry name" value="Head domain of nucleotide exchange factor GrpE"/>
    <property type="match status" value="1"/>
</dbReference>
<evidence type="ECO:0000256" key="2">
    <source>
        <dbReference type="ARBA" id="ARBA00009054"/>
    </source>
</evidence>
<comment type="function">
    <text evidence="7 10 11">Participates actively in the response to hyperosmotic and heat shock by preventing the aggregation of stress-denatured proteins, in association with DnaK and GrpE. It is the nucleotide exchange factor for DnaK and may function as a thermosensor. Unfolded proteins bind initially to DnaJ; upon interaction with the DnaJ-bound protein, DnaK hydrolyzes its bound ATP, resulting in the formation of a stable complex. GrpE releases ADP from DnaK; ATP binding to DnaK triggers the release of the substrate protein, thus completing the reaction cycle. Several rounds of ATP-dependent interactions between DnaJ, DnaK and GrpE are required for fully efficient folding.</text>
</comment>
<gene>
    <name evidence="10 15" type="primary">grpE</name>
    <name evidence="15" type="ORF">NKE59_08160</name>
</gene>
<dbReference type="NCBIfam" id="NF010737">
    <property type="entry name" value="PRK14139.1"/>
    <property type="match status" value="1"/>
</dbReference>
<dbReference type="Gene3D" id="2.30.22.10">
    <property type="entry name" value="Head domain of nucleotide exchange factor GrpE"/>
    <property type="match status" value="1"/>
</dbReference>
<dbReference type="InterPro" id="IPR000740">
    <property type="entry name" value="GrpE"/>
</dbReference>
<comment type="similarity">
    <text evidence="2 10 12">Belongs to the GrpE family.</text>
</comment>
<evidence type="ECO:0000256" key="6">
    <source>
        <dbReference type="ARBA" id="ARBA00023186"/>
    </source>
</evidence>
<evidence type="ECO:0000256" key="9">
    <source>
        <dbReference type="ARBA" id="ARBA00076414"/>
    </source>
</evidence>
<evidence type="ECO:0000256" key="3">
    <source>
        <dbReference type="ARBA" id="ARBA00011738"/>
    </source>
</evidence>
<dbReference type="NCBIfam" id="NF010738">
    <property type="entry name" value="PRK14140.1"/>
    <property type="match status" value="1"/>
</dbReference>
<dbReference type="AlphaFoldDB" id="A0AAU8A1B4"/>
<keyword evidence="6 10" id="KW-0143">Chaperone</keyword>
<evidence type="ECO:0000256" key="4">
    <source>
        <dbReference type="ARBA" id="ARBA00022490"/>
    </source>
</evidence>
<evidence type="ECO:0000256" key="5">
    <source>
        <dbReference type="ARBA" id="ARBA00023016"/>
    </source>
</evidence>
<dbReference type="HAMAP" id="MF_01151">
    <property type="entry name" value="GrpE"/>
    <property type="match status" value="1"/>
</dbReference>